<evidence type="ECO:0000256" key="1">
    <source>
        <dbReference type="ARBA" id="ARBA00006432"/>
    </source>
</evidence>
<dbReference type="NCBIfam" id="NF002937">
    <property type="entry name" value="PRK03584.1"/>
    <property type="match status" value="1"/>
</dbReference>
<evidence type="ECO:0000313" key="8">
    <source>
        <dbReference type="Proteomes" id="UP000588068"/>
    </source>
</evidence>
<dbReference type="Gene3D" id="3.30.300.30">
    <property type="match status" value="1"/>
</dbReference>
<keyword evidence="2 7" id="KW-0436">Ligase</keyword>
<sequence>MTETTNHPQPLWRPDDVRIGRAGITRYRRWLKQRYRLEFADYDALWRWSVTEIEEFWRSVWEFGGVISHEPYTQVLDARRMPGAKWFQGATLNYAEHALRHAQLEGVRNDPAIIFQSEVHERSEVSWSQLASGVGALSTMLRRLGVQPGDRVAAYLPNIPETIVALLATASCGAVWSCASPDMGTTGVLDRFGQIEPTVLFAVDGYRYGGKDYDRRAVVADLVRQLPSLKAVIFVPYLNSAATLEIPRSDERGIVTVVSFAHATALRATTEFTPVPFDHPLWIVYSSGTTGMPKPIVHTHGGTVLETLKACALHTDVDSRDRMFWYTSTSWIMWNFVANTLLCGATVLLFDGNPSHPDLATLWRFAARERATFIGVSPAFIGMCMKADLRPAQQFDLRALRSVGATGSPLSAEGYRWVYEHVKADVMLAVISGGTDPGACFLTCCPVLPVYAGEMQCRELGVATFAYDDAGNEVMDEVGELVMTQPIPCMPIKFWNDHDGSRYYESYFDVYPGVWRHGDWLRLIPRPDAVTGVIYGRSDATINRHGIRMGTSEIYRVIEAAPEVADSLVVDLEYLGGESFLALFVVLRDASAADPRLAGAASASGVTDAQARGVSDDLRSQLFAAVRTQLSGRHVPNDVFAVPEVPRTLSGKKLEVPVRKILLDHPIEKAVNRSSMANAAALDWFVAFAAARRTALQARRTG</sequence>
<reference evidence="7 8" key="1">
    <citation type="submission" date="2020-08" db="EMBL/GenBank/DDBJ databases">
        <title>Genomic Encyclopedia of Type Strains, Phase IV (KMG-IV): sequencing the most valuable type-strain genomes for metagenomic binning, comparative biology and taxonomic classification.</title>
        <authorList>
            <person name="Goeker M."/>
        </authorList>
    </citation>
    <scope>NUCLEOTIDE SEQUENCE [LARGE SCALE GENOMIC DNA]</scope>
    <source>
        <strain evidence="7 8">DSM 26723</strain>
    </source>
</reference>
<dbReference type="Pfam" id="PF00501">
    <property type="entry name" value="AMP-binding"/>
    <property type="match status" value="1"/>
</dbReference>
<evidence type="ECO:0000256" key="4">
    <source>
        <dbReference type="ARBA" id="ARBA00022840"/>
    </source>
</evidence>
<dbReference type="SUPFAM" id="SSF56801">
    <property type="entry name" value="Acetyl-CoA synthetase-like"/>
    <property type="match status" value="1"/>
</dbReference>
<evidence type="ECO:0000313" key="7">
    <source>
        <dbReference type="EMBL" id="MBB6093466.1"/>
    </source>
</evidence>
<evidence type="ECO:0000256" key="2">
    <source>
        <dbReference type="ARBA" id="ARBA00022598"/>
    </source>
</evidence>
<dbReference type="GO" id="GO:0005524">
    <property type="term" value="F:ATP binding"/>
    <property type="evidence" value="ECO:0007669"/>
    <property type="project" value="UniProtKB-KW"/>
</dbReference>
<dbReference type="Gene3D" id="3.40.50.12780">
    <property type="entry name" value="N-terminal domain of ligase-like"/>
    <property type="match status" value="1"/>
</dbReference>
<keyword evidence="3" id="KW-0547">Nucleotide-binding</keyword>
<evidence type="ECO:0000259" key="6">
    <source>
        <dbReference type="Pfam" id="PF16177"/>
    </source>
</evidence>
<dbReference type="EC" id="6.2.1.16" evidence="7"/>
<dbReference type="PANTHER" id="PTHR42921">
    <property type="entry name" value="ACETOACETYL-COA SYNTHETASE"/>
    <property type="match status" value="1"/>
</dbReference>
<dbReference type="InterPro" id="IPR032387">
    <property type="entry name" value="ACAS_N"/>
</dbReference>
<dbReference type="GO" id="GO:0006629">
    <property type="term" value="P:lipid metabolic process"/>
    <property type="evidence" value="ECO:0007669"/>
    <property type="project" value="InterPro"/>
</dbReference>
<dbReference type="NCBIfam" id="TIGR01217">
    <property type="entry name" value="ac_ac_CoA_syn"/>
    <property type="match status" value="1"/>
</dbReference>
<accession>A0A841HKT6</accession>
<gene>
    <name evidence="7" type="ORF">HNQ60_002347</name>
</gene>
<dbReference type="PROSITE" id="PS00455">
    <property type="entry name" value="AMP_BINDING"/>
    <property type="match status" value="1"/>
</dbReference>
<proteinExistence type="inferred from homology"/>
<evidence type="ECO:0000259" key="5">
    <source>
        <dbReference type="Pfam" id="PF00501"/>
    </source>
</evidence>
<dbReference type="EMBL" id="JACHHZ010000003">
    <property type="protein sequence ID" value="MBB6093466.1"/>
    <property type="molecule type" value="Genomic_DNA"/>
</dbReference>
<keyword evidence="8" id="KW-1185">Reference proteome</keyword>
<dbReference type="AlphaFoldDB" id="A0A841HKT6"/>
<protein>
    <submittedName>
        <fullName evidence="7">Acetoacetyl-CoA synthetase</fullName>
        <ecNumber evidence="7">6.2.1.16</ecNumber>
    </submittedName>
</protein>
<dbReference type="InterPro" id="IPR005914">
    <property type="entry name" value="Acac_CoA_synth"/>
</dbReference>
<dbReference type="InterPro" id="IPR042099">
    <property type="entry name" value="ANL_N_sf"/>
</dbReference>
<feature type="domain" description="Acetyl-coenzyme A synthetase N-terminal" evidence="6">
    <location>
        <begin position="42"/>
        <end position="98"/>
    </location>
</feature>
<feature type="domain" description="AMP-dependent synthetase/ligase" evidence="5">
    <location>
        <begin position="104"/>
        <end position="486"/>
    </location>
</feature>
<comment type="similarity">
    <text evidence="1">Belongs to the ATP-dependent AMP-binding enzyme family.</text>
</comment>
<dbReference type="InterPro" id="IPR020845">
    <property type="entry name" value="AMP-binding_CS"/>
</dbReference>
<name>A0A841HKT6_9GAMM</name>
<dbReference type="InterPro" id="IPR045851">
    <property type="entry name" value="AMP-bd_C_sf"/>
</dbReference>
<evidence type="ECO:0000256" key="3">
    <source>
        <dbReference type="ARBA" id="ARBA00022741"/>
    </source>
</evidence>
<keyword evidence="4" id="KW-0067">ATP-binding</keyword>
<dbReference type="Pfam" id="PF16177">
    <property type="entry name" value="ACAS_N"/>
    <property type="match status" value="1"/>
</dbReference>
<comment type="caution">
    <text evidence="7">The sequence shown here is derived from an EMBL/GenBank/DDBJ whole genome shotgun (WGS) entry which is preliminary data.</text>
</comment>
<dbReference type="RefSeq" id="WP_184331917.1">
    <property type="nucleotide sequence ID" value="NZ_JACHHZ010000003.1"/>
</dbReference>
<dbReference type="Proteomes" id="UP000588068">
    <property type="component" value="Unassembled WGS sequence"/>
</dbReference>
<dbReference type="InterPro" id="IPR000873">
    <property type="entry name" value="AMP-dep_synth/lig_dom"/>
</dbReference>
<organism evidence="7 8">
    <name type="scientific">Povalibacter uvarum</name>
    <dbReference type="NCBI Taxonomy" id="732238"/>
    <lineage>
        <taxon>Bacteria</taxon>
        <taxon>Pseudomonadati</taxon>
        <taxon>Pseudomonadota</taxon>
        <taxon>Gammaproteobacteria</taxon>
        <taxon>Steroidobacterales</taxon>
        <taxon>Steroidobacteraceae</taxon>
        <taxon>Povalibacter</taxon>
    </lineage>
</organism>
<dbReference type="GO" id="GO:0030729">
    <property type="term" value="F:acetoacetate-CoA ligase activity"/>
    <property type="evidence" value="ECO:0007669"/>
    <property type="project" value="UniProtKB-EC"/>
</dbReference>
<dbReference type="PANTHER" id="PTHR42921:SF1">
    <property type="entry name" value="ACETOACETYL-COA SYNTHETASE"/>
    <property type="match status" value="1"/>
</dbReference>